<dbReference type="EMBL" id="QWKP01000222">
    <property type="protein sequence ID" value="RHA37598.1"/>
    <property type="molecule type" value="Genomic_DNA"/>
</dbReference>
<dbReference type="Proteomes" id="UP000283374">
    <property type="component" value="Unassembled WGS sequence"/>
</dbReference>
<evidence type="ECO:0000313" key="3">
    <source>
        <dbReference type="EMBL" id="RHA37598.1"/>
    </source>
</evidence>
<feature type="domain" description="FHA" evidence="2">
    <location>
        <begin position="1"/>
        <end position="42"/>
    </location>
</feature>
<reference evidence="3 4" key="1">
    <citation type="submission" date="2018-08" db="EMBL/GenBank/DDBJ databases">
        <title>Cellulomonas rhizosphaerae sp. nov., a novel actinomycete isolated from soil.</title>
        <authorList>
            <person name="Tian Y."/>
        </authorList>
    </citation>
    <scope>NUCLEOTIDE SEQUENCE [LARGE SCALE GENOMIC DNA]</scope>
    <source>
        <strain evidence="3 4">NEAU-TCZ24</strain>
    </source>
</reference>
<evidence type="ECO:0000256" key="1">
    <source>
        <dbReference type="ARBA" id="ARBA00022553"/>
    </source>
</evidence>
<dbReference type="RefSeq" id="WP_118768642.1">
    <property type="nucleotide sequence ID" value="NZ_QWKP01000222.1"/>
</dbReference>
<sequence length="75" mass="7870">VTVPSPQQDISRTHAEVRVENGQVLVTDLASTNGVHVTKQGEGARRLHPGEATVVEAGHVVDLGDGVTFTVERGS</sequence>
<evidence type="ECO:0000313" key="4">
    <source>
        <dbReference type="Proteomes" id="UP000283374"/>
    </source>
</evidence>
<keyword evidence="4" id="KW-1185">Reference proteome</keyword>
<keyword evidence="1" id="KW-0597">Phosphoprotein</keyword>
<dbReference type="PROSITE" id="PS50006">
    <property type="entry name" value="FHA_DOMAIN"/>
    <property type="match status" value="1"/>
</dbReference>
<comment type="caution">
    <text evidence="3">The sequence shown here is derived from an EMBL/GenBank/DDBJ whole genome shotgun (WGS) entry which is preliminary data.</text>
</comment>
<accession>A0A413RHI5</accession>
<dbReference type="InterPro" id="IPR008984">
    <property type="entry name" value="SMAD_FHA_dom_sf"/>
</dbReference>
<dbReference type="Pfam" id="PF00498">
    <property type="entry name" value="FHA"/>
    <property type="match status" value="1"/>
</dbReference>
<protein>
    <submittedName>
        <fullName evidence="3">FHA domain-containing protein</fullName>
    </submittedName>
</protein>
<organism evidence="3 4">
    <name type="scientific">Cellulomonas rhizosphaerae</name>
    <dbReference type="NCBI Taxonomy" id="2293719"/>
    <lineage>
        <taxon>Bacteria</taxon>
        <taxon>Bacillati</taxon>
        <taxon>Actinomycetota</taxon>
        <taxon>Actinomycetes</taxon>
        <taxon>Micrococcales</taxon>
        <taxon>Cellulomonadaceae</taxon>
        <taxon>Cellulomonas</taxon>
    </lineage>
</organism>
<proteinExistence type="predicted"/>
<evidence type="ECO:0000259" key="2">
    <source>
        <dbReference type="PROSITE" id="PS50006"/>
    </source>
</evidence>
<dbReference type="SUPFAM" id="SSF49879">
    <property type="entry name" value="SMAD/FHA domain"/>
    <property type="match status" value="1"/>
</dbReference>
<dbReference type="AlphaFoldDB" id="A0A413RHI5"/>
<feature type="non-terminal residue" evidence="3">
    <location>
        <position position="1"/>
    </location>
</feature>
<dbReference type="CDD" id="cd00060">
    <property type="entry name" value="FHA"/>
    <property type="match status" value="1"/>
</dbReference>
<dbReference type="Gene3D" id="2.60.200.20">
    <property type="match status" value="1"/>
</dbReference>
<name>A0A413RHI5_9CELL</name>
<dbReference type="OrthoDB" id="5485098at2"/>
<gene>
    <name evidence="3" type="ORF">D1825_17195</name>
</gene>
<dbReference type="InterPro" id="IPR000253">
    <property type="entry name" value="FHA_dom"/>
</dbReference>